<dbReference type="Proteomes" id="UP000292958">
    <property type="component" value="Unassembled WGS sequence"/>
</dbReference>
<proteinExistence type="predicted"/>
<name>A0A4Q7Z0H5_9BACT</name>
<dbReference type="EMBL" id="SHKW01000001">
    <property type="protein sequence ID" value="RZU43608.1"/>
    <property type="molecule type" value="Genomic_DNA"/>
</dbReference>
<keyword evidence="2" id="KW-1185">Reference proteome</keyword>
<protein>
    <submittedName>
        <fullName evidence="1">Uncharacterized protein</fullName>
    </submittedName>
</protein>
<reference evidence="1 2" key="1">
    <citation type="submission" date="2019-02" db="EMBL/GenBank/DDBJ databases">
        <title>Genomic Encyclopedia of Archaeal and Bacterial Type Strains, Phase II (KMG-II): from individual species to whole genera.</title>
        <authorList>
            <person name="Goeker M."/>
        </authorList>
    </citation>
    <scope>NUCLEOTIDE SEQUENCE [LARGE SCALE GENOMIC DNA]</scope>
    <source>
        <strain evidence="1 2">DSM 18101</strain>
    </source>
</reference>
<organism evidence="1 2">
    <name type="scientific">Edaphobacter modestus</name>
    <dbReference type="NCBI Taxonomy" id="388466"/>
    <lineage>
        <taxon>Bacteria</taxon>
        <taxon>Pseudomonadati</taxon>
        <taxon>Acidobacteriota</taxon>
        <taxon>Terriglobia</taxon>
        <taxon>Terriglobales</taxon>
        <taxon>Acidobacteriaceae</taxon>
        <taxon>Edaphobacter</taxon>
    </lineage>
</organism>
<accession>A0A4Q7Z0H5</accession>
<dbReference type="AlphaFoldDB" id="A0A4Q7Z0H5"/>
<comment type="caution">
    <text evidence="1">The sequence shown here is derived from an EMBL/GenBank/DDBJ whole genome shotgun (WGS) entry which is preliminary data.</text>
</comment>
<gene>
    <name evidence="1" type="ORF">BDD14_5286</name>
</gene>
<evidence type="ECO:0000313" key="1">
    <source>
        <dbReference type="EMBL" id="RZU43608.1"/>
    </source>
</evidence>
<evidence type="ECO:0000313" key="2">
    <source>
        <dbReference type="Proteomes" id="UP000292958"/>
    </source>
</evidence>
<sequence>MEFSISVREVEAVLRCDKFRNRVHAFDIHPSPDREHVASCPLTSRSMLMLIGLPFRRIIGRGQNATYVCKTNAIRKR</sequence>